<evidence type="ECO:0000313" key="1">
    <source>
        <dbReference type="EMBL" id="TMS15467.1"/>
    </source>
</evidence>
<evidence type="ECO:0000313" key="2">
    <source>
        <dbReference type="Proteomes" id="UP000793456"/>
    </source>
</evidence>
<protein>
    <submittedName>
        <fullName evidence="1">Uncharacterized protein</fullName>
    </submittedName>
</protein>
<dbReference type="Proteomes" id="UP000793456">
    <property type="component" value="Chromosome IX"/>
</dbReference>
<sequence>SSGREISEHLHCWRTPVMLSHTEDFNPDYRGYASVHMRETQKRRQWPKQ</sequence>
<feature type="non-terminal residue" evidence="1">
    <location>
        <position position="1"/>
    </location>
</feature>
<organism evidence="1 2">
    <name type="scientific">Larimichthys crocea</name>
    <name type="common">Large yellow croaker</name>
    <name type="synonym">Pseudosciaena crocea</name>
    <dbReference type="NCBI Taxonomy" id="215358"/>
    <lineage>
        <taxon>Eukaryota</taxon>
        <taxon>Metazoa</taxon>
        <taxon>Chordata</taxon>
        <taxon>Craniata</taxon>
        <taxon>Vertebrata</taxon>
        <taxon>Euteleostomi</taxon>
        <taxon>Actinopterygii</taxon>
        <taxon>Neopterygii</taxon>
        <taxon>Teleostei</taxon>
        <taxon>Neoteleostei</taxon>
        <taxon>Acanthomorphata</taxon>
        <taxon>Eupercaria</taxon>
        <taxon>Sciaenidae</taxon>
        <taxon>Larimichthys</taxon>
    </lineage>
</organism>
<gene>
    <name evidence="1" type="ORF">E3U43_021929</name>
</gene>
<accession>A0ACD3R7Y8</accession>
<name>A0ACD3R7Y8_LARCR</name>
<reference evidence="1" key="1">
    <citation type="submission" date="2018-11" db="EMBL/GenBank/DDBJ databases">
        <title>The sequence and de novo assembly of Larimichthys crocea genome using PacBio and Hi-C technologies.</title>
        <authorList>
            <person name="Xu P."/>
            <person name="Chen B."/>
            <person name="Zhou Z."/>
            <person name="Ke Q."/>
            <person name="Wu Y."/>
            <person name="Bai H."/>
            <person name="Pu F."/>
        </authorList>
    </citation>
    <scope>NUCLEOTIDE SEQUENCE</scope>
    <source>
        <tissue evidence="1">Muscle</tissue>
    </source>
</reference>
<keyword evidence="2" id="KW-1185">Reference proteome</keyword>
<dbReference type="EMBL" id="CM011682">
    <property type="protein sequence ID" value="TMS15467.1"/>
    <property type="molecule type" value="Genomic_DNA"/>
</dbReference>
<proteinExistence type="predicted"/>
<comment type="caution">
    <text evidence="1">The sequence shown here is derived from an EMBL/GenBank/DDBJ whole genome shotgun (WGS) entry which is preliminary data.</text>
</comment>